<dbReference type="RefSeq" id="WP_168039533.1">
    <property type="nucleotide sequence ID" value="NZ_JAATJH010000007.1"/>
</dbReference>
<dbReference type="SUPFAM" id="SSF48452">
    <property type="entry name" value="TPR-like"/>
    <property type="match status" value="1"/>
</dbReference>
<proteinExistence type="predicted"/>
<accession>A0ABX0XFG9</accession>
<dbReference type="InterPro" id="IPR036249">
    <property type="entry name" value="Thioredoxin-like_sf"/>
</dbReference>
<dbReference type="InterPro" id="IPR013766">
    <property type="entry name" value="Thioredoxin_domain"/>
</dbReference>
<keyword evidence="1" id="KW-0802">TPR repeat</keyword>
<dbReference type="PROSITE" id="PS50005">
    <property type="entry name" value="TPR"/>
    <property type="match status" value="1"/>
</dbReference>
<evidence type="ECO:0000313" key="4">
    <source>
        <dbReference type="EMBL" id="NJC27952.1"/>
    </source>
</evidence>
<organism evidence="4 5">
    <name type="scientific">Neolewinella antarctica</name>
    <dbReference type="NCBI Taxonomy" id="442734"/>
    <lineage>
        <taxon>Bacteria</taxon>
        <taxon>Pseudomonadati</taxon>
        <taxon>Bacteroidota</taxon>
        <taxon>Saprospiria</taxon>
        <taxon>Saprospirales</taxon>
        <taxon>Lewinellaceae</taxon>
        <taxon>Neolewinella</taxon>
    </lineage>
</organism>
<dbReference type="InterPro" id="IPR019734">
    <property type="entry name" value="TPR_rpt"/>
</dbReference>
<gene>
    <name evidence="4" type="ORF">GGR27_003471</name>
</gene>
<comment type="caution">
    <text evidence="4">The sequence shown here is derived from an EMBL/GenBank/DDBJ whole genome shotgun (WGS) entry which is preliminary data.</text>
</comment>
<reference evidence="4 5" key="1">
    <citation type="submission" date="2020-03" db="EMBL/GenBank/DDBJ databases">
        <title>Genomic Encyclopedia of Type Strains, Phase IV (KMG-IV): sequencing the most valuable type-strain genomes for metagenomic binning, comparative biology and taxonomic classification.</title>
        <authorList>
            <person name="Goeker M."/>
        </authorList>
    </citation>
    <scope>NUCLEOTIDE SEQUENCE [LARGE SCALE GENOMIC DNA]</scope>
    <source>
        <strain evidence="4 5">DSM 105096</strain>
    </source>
</reference>
<dbReference type="Gene3D" id="1.25.40.10">
    <property type="entry name" value="Tetratricopeptide repeat domain"/>
    <property type="match status" value="1"/>
</dbReference>
<evidence type="ECO:0000256" key="2">
    <source>
        <dbReference type="SAM" id="SignalP"/>
    </source>
</evidence>
<keyword evidence="4" id="KW-0413">Isomerase</keyword>
<dbReference type="Gene3D" id="3.40.30.10">
    <property type="entry name" value="Glutaredoxin"/>
    <property type="match status" value="1"/>
</dbReference>
<feature type="chain" id="PRO_5046600152" evidence="2">
    <location>
        <begin position="24"/>
        <end position="296"/>
    </location>
</feature>
<evidence type="ECO:0000256" key="1">
    <source>
        <dbReference type="PROSITE-ProRule" id="PRU00339"/>
    </source>
</evidence>
<dbReference type="GO" id="GO:0016853">
    <property type="term" value="F:isomerase activity"/>
    <property type="evidence" value="ECO:0007669"/>
    <property type="project" value="UniProtKB-KW"/>
</dbReference>
<evidence type="ECO:0000313" key="5">
    <source>
        <dbReference type="Proteomes" id="UP000770785"/>
    </source>
</evidence>
<name>A0ABX0XFG9_9BACT</name>
<dbReference type="InterPro" id="IPR011990">
    <property type="entry name" value="TPR-like_helical_dom_sf"/>
</dbReference>
<sequence length="296" mass="32815">MMKRFYFLLLLTITGLTTGNAQSEQATEPTQVLGTHTHAELLKTIDAEWLATGTEVYEPNPTTTKQIATAIKAVDEIVVFYGSWCGDSRRELPKMIKTLTAAGYPLGNVRFVGVDKRSATYKKSPDGAADGKQIYRVPTFVFSRDGREFARMIEQPTISMEYDLLTLLTTDDYQPAYPALARVAKLDAAGLLSDPNVTGRNLRMELAPLLSGPRPLNGVAYVLLAEGRVEEAIKLLYVNVLVFPEDANGYDSLAEALAQRMDYANAVAYQRKALTLDPGGKGYQERYDEYLRKVPE</sequence>
<feature type="repeat" description="TPR" evidence="1">
    <location>
        <begin position="247"/>
        <end position="280"/>
    </location>
</feature>
<evidence type="ECO:0000259" key="3">
    <source>
        <dbReference type="PROSITE" id="PS51352"/>
    </source>
</evidence>
<protein>
    <submittedName>
        <fullName evidence="4">Thiol-disulfide isomerase/thioredoxin</fullName>
    </submittedName>
</protein>
<keyword evidence="5" id="KW-1185">Reference proteome</keyword>
<keyword evidence="2" id="KW-0732">Signal</keyword>
<dbReference type="EMBL" id="JAATJH010000007">
    <property type="protein sequence ID" value="NJC27952.1"/>
    <property type="molecule type" value="Genomic_DNA"/>
</dbReference>
<dbReference type="Proteomes" id="UP000770785">
    <property type="component" value="Unassembled WGS sequence"/>
</dbReference>
<dbReference type="SUPFAM" id="SSF52833">
    <property type="entry name" value="Thioredoxin-like"/>
    <property type="match status" value="1"/>
</dbReference>
<feature type="signal peptide" evidence="2">
    <location>
        <begin position="1"/>
        <end position="23"/>
    </location>
</feature>
<dbReference type="PROSITE" id="PS51352">
    <property type="entry name" value="THIOREDOXIN_2"/>
    <property type="match status" value="1"/>
</dbReference>
<feature type="domain" description="Thioredoxin" evidence="3">
    <location>
        <begin position="31"/>
        <end position="175"/>
    </location>
</feature>